<accession>A0A4Z0BJG9</accession>
<reference evidence="2 3" key="1">
    <citation type="submission" date="2019-03" db="EMBL/GenBank/DDBJ databases">
        <title>Ramlibacter rhizophilus CCTCC AB2015357, whole genome shotgun sequence.</title>
        <authorList>
            <person name="Zhang X."/>
            <person name="Feng G."/>
            <person name="Zhu H."/>
        </authorList>
    </citation>
    <scope>NUCLEOTIDE SEQUENCE [LARGE SCALE GENOMIC DNA]</scope>
    <source>
        <strain evidence="2 3">CCTCC AB2015357</strain>
    </source>
</reference>
<dbReference type="Pfam" id="PF00753">
    <property type="entry name" value="Lactamase_B"/>
    <property type="match status" value="1"/>
</dbReference>
<evidence type="ECO:0000313" key="3">
    <source>
        <dbReference type="Proteomes" id="UP000297564"/>
    </source>
</evidence>
<dbReference type="SMART" id="SM00849">
    <property type="entry name" value="Lactamase_B"/>
    <property type="match status" value="1"/>
</dbReference>
<sequence length="307" mass="34072">MSITQDHLPGVVVLERGWLSSNCIVFVEGDRTAVVDSGYSTHAAQTVSLVDKALAGRRLDVLVNTHLHSDHCGGNAALQAQYPSLATLVPHTQVEAVRIWDEDRLSYRATGQRCERFAATGSIAPGQQIQLGHRAWEVHSAPGHDPDAVLLFEPRSRILISADALWQSGFGVVFPELEGQRAFEEVGATLDTIEQLAPALVIPGHGPAFEDVRTALRVARERLAYFAANPVRHGQYAAKVLLKFKLLEVQTITAVEFHCWARGCSYLRLLQSKWNRETEFDDWLDRLIADLVRSEAAVWDGDHLRNN</sequence>
<dbReference type="EMBL" id="SMLL01000004">
    <property type="protein sequence ID" value="TFY99465.1"/>
    <property type="molecule type" value="Genomic_DNA"/>
</dbReference>
<dbReference type="RefSeq" id="WP_135285008.1">
    <property type="nucleotide sequence ID" value="NZ_SMLL01000004.1"/>
</dbReference>
<dbReference type="InterPro" id="IPR036866">
    <property type="entry name" value="RibonucZ/Hydroxyglut_hydro"/>
</dbReference>
<protein>
    <submittedName>
        <fullName evidence="2">MBL fold metallo-hydrolase</fullName>
    </submittedName>
</protein>
<dbReference type="PANTHER" id="PTHR23131">
    <property type="entry name" value="ENDORIBONUCLEASE LACTB2"/>
    <property type="match status" value="1"/>
</dbReference>
<feature type="domain" description="Metallo-beta-lactamase" evidence="1">
    <location>
        <begin position="20"/>
        <end position="205"/>
    </location>
</feature>
<evidence type="ECO:0000313" key="2">
    <source>
        <dbReference type="EMBL" id="TFY99465.1"/>
    </source>
</evidence>
<dbReference type="PANTHER" id="PTHR23131:SF0">
    <property type="entry name" value="ENDORIBONUCLEASE LACTB2"/>
    <property type="match status" value="1"/>
</dbReference>
<organism evidence="2 3">
    <name type="scientific">Ramlibacter rhizophilus</name>
    <dbReference type="NCBI Taxonomy" id="1781167"/>
    <lineage>
        <taxon>Bacteria</taxon>
        <taxon>Pseudomonadati</taxon>
        <taxon>Pseudomonadota</taxon>
        <taxon>Betaproteobacteria</taxon>
        <taxon>Burkholderiales</taxon>
        <taxon>Comamonadaceae</taxon>
        <taxon>Ramlibacter</taxon>
    </lineage>
</organism>
<dbReference type="OrthoDB" id="2971563at2"/>
<dbReference type="InterPro" id="IPR050662">
    <property type="entry name" value="Sec-metab_biosynth-thioest"/>
</dbReference>
<dbReference type="InterPro" id="IPR001279">
    <property type="entry name" value="Metallo-B-lactamas"/>
</dbReference>
<dbReference type="Gene3D" id="3.60.15.10">
    <property type="entry name" value="Ribonuclease Z/Hydroxyacylglutathione hydrolase-like"/>
    <property type="match status" value="1"/>
</dbReference>
<dbReference type="CDD" id="cd06262">
    <property type="entry name" value="metallo-hydrolase-like_MBL-fold"/>
    <property type="match status" value="1"/>
</dbReference>
<comment type="caution">
    <text evidence="2">The sequence shown here is derived from an EMBL/GenBank/DDBJ whole genome shotgun (WGS) entry which is preliminary data.</text>
</comment>
<dbReference type="GO" id="GO:0016787">
    <property type="term" value="F:hydrolase activity"/>
    <property type="evidence" value="ECO:0007669"/>
    <property type="project" value="UniProtKB-KW"/>
</dbReference>
<gene>
    <name evidence="2" type="ORF">EZ242_09905</name>
</gene>
<keyword evidence="3" id="KW-1185">Reference proteome</keyword>
<dbReference type="SUPFAM" id="SSF56281">
    <property type="entry name" value="Metallo-hydrolase/oxidoreductase"/>
    <property type="match status" value="1"/>
</dbReference>
<dbReference type="Proteomes" id="UP000297564">
    <property type="component" value="Unassembled WGS sequence"/>
</dbReference>
<proteinExistence type="predicted"/>
<dbReference type="AlphaFoldDB" id="A0A4Z0BJG9"/>
<evidence type="ECO:0000259" key="1">
    <source>
        <dbReference type="SMART" id="SM00849"/>
    </source>
</evidence>
<name>A0A4Z0BJG9_9BURK</name>
<keyword evidence="2" id="KW-0378">Hydrolase</keyword>